<dbReference type="InterPro" id="IPR023631">
    <property type="entry name" value="Amidase_dom"/>
</dbReference>
<organism evidence="9 10">
    <name type="scientific">Aquirufa novilacunae</name>
    <dbReference type="NCBI Taxonomy" id="3139305"/>
    <lineage>
        <taxon>Bacteria</taxon>
        <taxon>Pseudomonadati</taxon>
        <taxon>Bacteroidota</taxon>
        <taxon>Cytophagia</taxon>
        <taxon>Cytophagales</taxon>
        <taxon>Flectobacillaceae</taxon>
        <taxon>Aquirufa</taxon>
    </lineage>
</organism>
<dbReference type="PANTHER" id="PTHR11895:SF7">
    <property type="entry name" value="GLUTAMYL-TRNA(GLN) AMIDOTRANSFERASE SUBUNIT A, MITOCHONDRIAL"/>
    <property type="match status" value="1"/>
</dbReference>
<dbReference type="HAMAP" id="MF_00120">
    <property type="entry name" value="GatA"/>
    <property type="match status" value="1"/>
</dbReference>
<dbReference type="RefSeq" id="WP_406776935.1">
    <property type="nucleotide sequence ID" value="NZ_JBEWZG010000001.1"/>
</dbReference>
<comment type="caution">
    <text evidence="9">The sequence shown here is derived from an EMBL/GenBank/DDBJ whole genome shotgun (WGS) entry which is preliminary data.</text>
</comment>
<feature type="domain" description="Amidase" evidence="8">
    <location>
        <begin position="25"/>
        <end position="460"/>
    </location>
</feature>
<evidence type="ECO:0000256" key="5">
    <source>
        <dbReference type="ARBA" id="ARBA00022840"/>
    </source>
</evidence>
<comment type="function">
    <text evidence="7">Allows the formation of correctly charged Gln-tRNA(Gln) through the transamidation of misacylated Glu-tRNA(Gln) in organisms which lack glutaminyl-tRNA synthetase. The reaction takes place in the presence of glutamine and ATP through an activated gamma-phospho-Glu-tRNA(Gln).</text>
</comment>
<evidence type="ECO:0000259" key="8">
    <source>
        <dbReference type="Pfam" id="PF01425"/>
    </source>
</evidence>
<comment type="subunit">
    <text evidence="1 7">Heterotrimer of A, B and C subunits.</text>
</comment>
<evidence type="ECO:0000256" key="2">
    <source>
        <dbReference type="ARBA" id="ARBA00014428"/>
    </source>
</evidence>
<evidence type="ECO:0000256" key="7">
    <source>
        <dbReference type="HAMAP-Rule" id="MF_00120"/>
    </source>
</evidence>
<evidence type="ECO:0000256" key="1">
    <source>
        <dbReference type="ARBA" id="ARBA00011123"/>
    </source>
</evidence>
<dbReference type="InterPro" id="IPR000120">
    <property type="entry name" value="Amidase"/>
</dbReference>
<keyword evidence="6 7" id="KW-0648">Protein biosynthesis</keyword>
<dbReference type="SUPFAM" id="SSF75304">
    <property type="entry name" value="Amidase signature (AS) enzymes"/>
    <property type="match status" value="1"/>
</dbReference>
<dbReference type="Proteomes" id="UP001623559">
    <property type="component" value="Unassembled WGS sequence"/>
</dbReference>
<feature type="active site" description="Acyl-ester intermediate" evidence="7">
    <location>
        <position position="177"/>
    </location>
</feature>
<accession>A0ABW8STA6</accession>
<gene>
    <name evidence="7 9" type="primary">gatA</name>
    <name evidence="9" type="ORF">V7S74_01120</name>
</gene>
<dbReference type="InterPro" id="IPR004412">
    <property type="entry name" value="GatA"/>
</dbReference>
<comment type="catalytic activity">
    <reaction evidence="7">
        <text>L-glutamyl-tRNA(Gln) + L-glutamine + ATP + H2O = L-glutaminyl-tRNA(Gln) + L-glutamate + ADP + phosphate + H(+)</text>
        <dbReference type="Rhea" id="RHEA:17521"/>
        <dbReference type="Rhea" id="RHEA-COMP:9681"/>
        <dbReference type="Rhea" id="RHEA-COMP:9684"/>
        <dbReference type="ChEBI" id="CHEBI:15377"/>
        <dbReference type="ChEBI" id="CHEBI:15378"/>
        <dbReference type="ChEBI" id="CHEBI:29985"/>
        <dbReference type="ChEBI" id="CHEBI:30616"/>
        <dbReference type="ChEBI" id="CHEBI:43474"/>
        <dbReference type="ChEBI" id="CHEBI:58359"/>
        <dbReference type="ChEBI" id="CHEBI:78520"/>
        <dbReference type="ChEBI" id="CHEBI:78521"/>
        <dbReference type="ChEBI" id="CHEBI:456216"/>
        <dbReference type="EC" id="6.3.5.7"/>
    </reaction>
</comment>
<protein>
    <recommendedName>
        <fullName evidence="2 7">Glutamyl-tRNA(Gln) amidotransferase subunit A</fullName>
        <shortName evidence="7">Glu-ADT subunit A</shortName>
        <ecNumber evidence="7">6.3.5.7</ecNumber>
    </recommendedName>
</protein>
<comment type="similarity">
    <text evidence="7">Belongs to the amidase family. GatA subfamily.</text>
</comment>
<feature type="active site" description="Charge relay system" evidence="7">
    <location>
        <position position="153"/>
    </location>
</feature>
<reference evidence="9 10" key="1">
    <citation type="submission" date="2024-07" db="EMBL/GenBank/DDBJ databases">
        <authorList>
            <person name="Pitt A."/>
            <person name="Hahn M.W."/>
        </authorList>
    </citation>
    <scope>NUCLEOTIDE SEQUENCE [LARGE SCALE GENOMIC DNA]</scope>
    <source>
        <strain evidence="9 10">2-AUSEE-184A6</strain>
    </source>
</reference>
<proteinExistence type="inferred from homology"/>
<dbReference type="InterPro" id="IPR036928">
    <property type="entry name" value="AS_sf"/>
</dbReference>
<dbReference type="PANTHER" id="PTHR11895">
    <property type="entry name" value="TRANSAMIDASE"/>
    <property type="match status" value="1"/>
</dbReference>
<keyword evidence="4 7" id="KW-0547">Nucleotide-binding</keyword>
<evidence type="ECO:0000313" key="9">
    <source>
        <dbReference type="EMBL" id="MFL0205334.1"/>
    </source>
</evidence>
<dbReference type="Gene3D" id="3.90.1300.10">
    <property type="entry name" value="Amidase signature (AS) domain"/>
    <property type="match status" value="1"/>
</dbReference>
<evidence type="ECO:0000256" key="6">
    <source>
        <dbReference type="ARBA" id="ARBA00022917"/>
    </source>
</evidence>
<dbReference type="Pfam" id="PF01425">
    <property type="entry name" value="Amidase"/>
    <property type="match status" value="1"/>
</dbReference>
<evidence type="ECO:0000256" key="3">
    <source>
        <dbReference type="ARBA" id="ARBA00022598"/>
    </source>
</evidence>
<dbReference type="NCBIfam" id="TIGR00132">
    <property type="entry name" value="gatA"/>
    <property type="match status" value="1"/>
</dbReference>
<sequence>MSFTSQPYAKIREKLLAGELSVSTIVAQHLAQIQAYNHSLNAFLEVYEEEAILKAVQVDEKIKAGTAGKLAGLVVGIKDLLCYEGHHSYAGSKILDTFKSTFSATAVQRLLDEDAIIIGRQNCDEFGMGSTNENSAYGPVLNFANQAYVAGGSSGGSAVAVQAGMCQVSLGTDTGGSIRMPAAFCGVVGLKPTYGLVSRWGLIAYASSFDTIGPITNYVSDARLVLDVIKGDDGQDSTVSSIILAIQKDKKRIAYIKEVVEHPSLQPEIKEAFQRKIASLQASGYVVEGVDFPYIDQLLPTYYVLTTAESSSNLSRFDGVKFGHRTEKAGDLMQLYKRTRQEGFGEEVQRRIMLGTFVLSADYYDAYYTKAQKVRRLIQDKTLAILGAYDFIISPTTSSTAYKVGEKTTDPIQMYLGDLFTVQANVAGIPGLSIPMGVDSEGLPMGFQLMTSPFQEQKLLDLGELINSDEK</sequence>
<feature type="active site" description="Charge relay system" evidence="7">
    <location>
        <position position="78"/>
    </location>
</feature>
<dbReference type="EMBL" id="JBEWZG010000001">
    <property type="protein sequence ID" value="MFL0205334.1"/>
    <property type="molecule type" value="Genomic_DNA"/>
</dbReference>
<keyword evidence="3 7" id="KW-0436">Ligase</keyword>
<name>A0ABW8STA6_9BACT</name>
<evidence type="ECO:0000313" key="10">
    <source>
        <dbReference type="Proteomes" id="UP001623559"/>
    </source>
</evidence>
<keyword evidence="5 7" id="KW-0067">ATP-binding</keyword>
<evidence type="ECO:0000256" key="4">
    <source>
        <dbReference type="ARBA" id="ARBA00022741"/>
    </source>
</evidence>
<dbReference type="EC" id="6.3.5.7" evidence="7"/>